<dbReference type="Proteomes" id="UP000215902">
    <property type="component" value="Unassembled WGS sequence"/>
</dbReference>
<feature type="non-terminal residue" evidence="6">
    <location>
        <position position="1"/>
    </location>
</feature>
<dbReference type="AlphaFoldDB" id="A0A267G3N2"/>
<dbReference type="PROSITE" id="PS50102">
    <property type="entry name" value="RRM"/>
    <property type="match status" value="2"/>
</dbReference>
<dbReference type="Gene3D" id="3.30.70.330">
    <property type="match status" value="2"/>
</dbReference>
<evidence type="ECO:0000256" key="1">
    <source>
        <dbReference type="ARBA" id="ARBA00022737"/>
    </source>
</evidence>
<evidence type="ECO:0000256" key="3">
    <source>
        <dbReference type="PROSITE-ProRule" id="PRU00176"/>
    </source>
</evidence>
<dbReference type="GO" id="GO:1990904">
    <property type="term" value="C:ribonucleoprotein complex"/>
    <property type="evidence" value="ECO:0007669"/>
    <property type="project" value="InterPro"/>
</dbReference>
<keyword evidence="7" id="KW-1185">Reference proteome</keyword>
<dbReference type="PANTHER" id="PTHR24012">
    <property type="entry name" value="RNA BINDING PROTEIN"/>
    <property type="match status" value="1"/>
</dbReference>
<dbReference type="CDD" id="cd00590">
    <property type="entry name" value="RRM_SF"/>
    <property type="match status" value="1"/>
</dbReference>
<sequence>SLLKAHSLLTTQPIRGMAQYSDTNLIVNYLPQELRDDELHKLFDSLAPGVKSVKICRNNATGYSYGYGFCDYNSHEAAARAIDNLNGHQLGRKTIKVAFARLRSEETRNCKLHISCLPFGITEEALQQVLGRFGPIINCRLLQGQQQQPAVAPRGLLGFCLFETHSSAQAALDALHNRPWPAASGDSAANSEQQLVQIRFADENEKKVRPPFSGSRGGRNFYLPRQPHQQQQQQQQQQQHNQQQFHRPHARPRGGGGPGGYVHQQQLQQQSYPAWYTASGNGNY</sequence>
<evidence type="ECO:0000259" key="5">
    <source>
        <dbReference type="PROSITE" id="PS50102"/>
    </source>
</evidence>
<accession>A0A267G3N2</accession>
<dbReference type="InterPro" id="IPR035979">
    <property type="entry name" value="RBD_domain_sf"/>
</dbReference>
<gene>
    <name evidence="6" type="ORF">BOX15_Mlig000532g6</name>
</gene>
<comment type="caution">
    <text evidence="6">The sequence shown here is derived from an EMBL/GenBank/DDBJ whole genome shotgun (WGS) entry which is preliminary data.</text>
</comment>
<dbReference type="GO" id="GO:0005737">
    <property type="term" value="C:cytoplasm"/>
    <property type="evidence" value="ECO:0007669"/>
    <property type="project" value="UniProtKB-ARBA"/>
</dbReference>
<dbReference type="PRINTS" id="PR00961">
    <property type="entry name" value="HUDSXLRNA"/>
</dbReference>
<protein>
    <recommendedName>
        <fullName evidence="5">RRM domain-containing protein</fullName>
    </recommendedName>
</protein>
<dbReference type="SUPFAM" id="SSF54928">
    <property type="entry name" value="RNA-binding domain, RBD"/>
    <property type="match status" value="1"/>
</dbReference>
<dbReference type="InterPro" id="IPR000504">
    <property type="entry name" value="RRM_dom"/>
</dbReference>
<feature type="domain" description="RRM" evidence="5">
    <location>
        <begin position="23"/>
        <end position="102"/>
    </location>
</feature>
<proteinExistence type="predicted"/>
<dbReference type="GO" id="GO:0003729">
    <property type="term" value="F:mRNA binding"/>
    <property type="evidence" value="ECO:0007669"/>
    <property type="project" value="UniProtKB-ARBA"/>
</dbReference>
<evidence type="ECO:0000256" key="2">
    <source>
        <dbReference type="ARBA" id="ARBA00022884"/>
    </source>
</evidence>
<dbReference type="FunFam" id="3.30.70.330:FF:000383">
    <property type="entry name" value="Sex lethal, isoform D"/>
    <property type="match status" value="1"/>
</dbReference>
<dbReference type="SMART" id="SM00360">
    <property type="entry name" value="RRM"/>
    <property type="match status" value="2"/>
</dbReference>
<dbReference type="GO" id="GO:0010629">
    <property type="term" value="P:negative regulation of gene expression"/>
    <property type="evidence" value="ECO:0007669"/>
    <property type="project" value="UniProtKB-ARBA"/>
</dbReference>
<feature type="region of interest" description="Disordered" evidence="4">
    <location>
        <begin position="200"/>
        <end position="284"/>
    </location>
</feature>
<feature type="compositionally biased region" description="Low complexity" evidence="4">
    <location>
        <begin position="226"/>
        <end position="244"/>
    </location>
</feature>
<dbReference type="OrthoDB" id="266020at2759"/>
<dbReference type="GO" id="GO:0009967">
    <property type="term" value="P:positive regulation of signal transduction"/>
    <property type="evidence" value="ECO:0007669"/>
    <property type="project" value="UniProtKB-ARBA"/>
</dbReference>
<dbReference type="STRING" id="282301.A0A267G3N2"/>
<feature type="domain" description="RRM" evidence="5">
    <location>
        <begin position="110"/>
        <end position="203"/>
    </location>
</feature>
<keyword evidence="2 3" id="KW-0694">RNA-binding</keyword>
<organism evidence="6 7">
    <name type="scientific">Macrostomum lignano</name>
    <dbReference type="NCBI Taxonomy" id="282301"/>
    <lineage>
        <taxon>Eukaryota</taxon>
        <taxon>Metazoa</taxon>
        <taxon>Spiralia</taxon>
        <taxon>Lophotrochozoa</taxon>
        <taxon>Platyhelminthes</taxon>
        <taxon>Rhabditophora</taxon>
        <taxon>Macrostomorpha</taxon>
        <taxon>Macrostomida</taxon>
        <taxon>Macrostomidae</taxon>
        <taxon>Macrostomum</taxon>
    </lineage>
</organism>
<evidence type="ECO:0000313" key="7">
    <source>
        <dbReference type="Proteomes" id="UP000215902"/>
    </source>
</evidence>
<reference evidence="6 7" key="1">
    <citation type="submission" date="2017-06" db="EMBL/GenBank/DDBJ databases">
        <title>A platform for efficient transgenesis in Macrostomum lignano, a flatworm model organism for stem cell research.</title>
        <authorList>
            <person name="Berezikov E."/>
        </authorList>
    </citation>
    <scope>NUCLEOTIDE SEQUENCE [LARGE SCALE GENOMIC DNA]</scope>
    <source>
        <strain evidence="6">DV1</strain>
        <tissue evidence="6">Whole organism</tissue>
    </source>
</reference>
<evidence type="ECO:0000313" key="6">
    <source>
        <dbReference type="EMBL" id="PAA80650.1"/>
    </source>
</evidence>
<keyword evidence="1" id="KW-0677">Repeat</keyword>
<dbReference type="InterPro" id="IPR012677">
    <property type="entry name" value="Nucleotide-bd_a/b_plait_sf"/>
</dbReference>
<dbReference type="EMBL" id="NIVC01000572">
    <property type="protein sequence ID" value="PAA80650.1"/>
    <property type="molecule type" value="Genomic_DNA"/>
</dbReference>
<dbReference type="Pfam" id="PF00076">
    <property type="entry name" value="RRM_1"/>
    <property type="match status" value="2"/>
</dbReference>
<evidence type="ECO:0000256" key="4">
    <source>
        <dbReference type="SAM" id="MobiDB-lite"/>
    </source>
</evidence>
<dbReference type="InterPro" id="IPR002343">
    <property type="entry name" value="Hud_Sxl_RNA"/>
</dbReference>
<name>A0A267G3N2_9PLAT</name>